<accession>D9SC13</accession>
<dbReference type="Proteomes" id="UP000000517">
    <property type="component" value="Chromosome"/>
</dbReference>
<name>D9SC13_FIBSS</name>
<proteinExistence type="predicted"/>
<dbReference type="HOGENOM" id="CLU_1048677_0_0_0"/>
<sequence length="265" mass="30495">MRKNRQISVFEDKIMDAEDIIENEINPKLNGKDVEEIVQEISATIAECGRIISKHKEERDTLNQEIGAARIKREEANKKRKDRALASEKNRKVEIYKAYAQYLYDALYKKYSTSEAEVRSRLEANMNEIFSTINNGDFSVKINEKYQIDVIANNVNDKVELSEGQGISVIFSFITSMIKMSRENRLSQTDHDLSSDIYPLVMDAPLSKFDKKHIKSVCETIPRLTEQVIIFIKDTDGDLAMEYMGDKIGKSHKIRKISETETVLE</sequence>
<dbReference type="RefSeq" id="WP_014546344.1">
    <property type="nucleotide sequence ID" value="NC_017448.1"/>
</dbReference>
<dbReference type="PATRIC" id="fig|59374.8.peg.2075"/>
<organism evidence="2 3">
    <name type="scientific">Fibrobacter succinogenes (strain ATCC 19169 / S85)</name>
    <dbReference type="NCBI Taxonomy" id="59374"/>
    <lineage>
        <taxon>Bacteria</taxon>
        <taxon>Pseudomonadati</taxon>
        <taxon>Fibrobacterota</taxon>
        <taxon>Fibrobacteria</taxon>
        <taxon>Fibrobacterales</taxon>
        <taxon>Fibrobacteraceae</taxon>
        <taxon>Fibrobacter</taxon>
    </lineage>
</organism>
<dbReference type="KEGG" id="fsc:FSU_2163"/>
<dbReference type="eggNOG" id="COG0419">
    <property type="taxonomic scope" value="Bacteria"/>
</dbReference>
<evidence type="ECO:0000313" key="3">
    <source>
        <dbReference type="Proteomes" id="UP000000517"/>
    </source>
</evidence>
<dbReference type="OrthoDB" id="9795626at2"/>
<dbReference type="STRING" id="59374.FSU_2163"/>
<reference evidence="3" key="1">
    <citation type="submission" date="2010-08" db="EMBL/GenBank/DDBJ databases">
        <title>Complete sequence of Fibrobacter succinogenes subsp. succinogenes S85.</title>
        <authorList>
            <person name="Durkin A.S."/>
            <person name="Nelson K.E."/>
            <person name="Morrison M."/>
            <person name="Forsberg C.W."/>
            <person name="Wilson D.B."/>
            <person name="Russell J.B."/>
            <person name="Cann I.K.O."/>
            <person name="Mackie R.I."/>
            <person name="White B.A."/>
        </authorList>
    </citation>
    <scope>NUCLEOTIDE SEQUENCE [LARGE SCALE GENOMIC DNA]</scope>
    <source>
        <strain evidence="3">ATCC 19169 / S85</strain>
    </source>
</reference>
<evidence type="ECO:0000256" key="1">
    <source>
        <dbReference type="SAM" id="Coils"/>
    </source>
</evidence>
<dbReference type="AlphaFoldDB" id="D9SC13"/>
<evidence type="ECO:0000313" key="2">
    <source>
        <dbReference type="EMBL" id="ADL26068.1"/>
    </source>
</evidence>
<dbReference type="EMBL" id="CP002158">
    <property type="protein sequence ID" value="ADL26068.1"/>
    <property type="molecule type" value="Genomic_DNA"/>
</dbReference>
<protein>
    <submittedName>
        <fullName evidence="2">Conserved domain protein</fullName>
    </submittedName>
</protein>
<feature type="coiled-coil region" evidence="1">
    <location>
        <begin position="52"/>
        <end position="91"/>
    </location>
</feature>
<gene>
    <name evidence="2" type="ordered locus">FSU_2163</name>
</gene>
<dbReference type="Gene3D" id="3.40.50.300">
    <property type="entry name" value="P-loop containing nucleotide triphosphate hydrolases"/>
    <property type="match status" value="1"/>
</dbReference>
<dbReference type="InterPro" id="IPR027417">
    <property type="entry name" value="P-loop_NTPase"/>
</dbReference>
<keyword evidence="1" id="KW-0175">Coiled coil</keyword>
<dbReference type="SUPFAM" id="SSF52540">
    <property type="entry name" value="P-loop containing nucleoside triphosphate hydrolases"/>
    <property type="match status" value="1"/>
</dbReference>